<dbReference type="Proteomes" id="UP000033101">
    <property type="component" value="Chromosome"/>
</dbReference>
<keyword evidence="2" id="KW-1185">Reference proteome</keyword>
<dbReference type="KEGG" id="mhor:MSHOH_1911"/>
<proteinExistence type="predicted"/>
<protein>
    <submittedName>
        <fullName evidence="1">Uncharacterized protein</fullName>
    </submittedName>
</protein>
<dbReference type="EMBL" id="CP009516">
    <property type="protein sequence ID" value="AKB78394.1"/>
    <property type="molecule type" value="Genomic_DNA"/>
</dbReference>
<dbReference type="RefSeq" id="WP_048139385.1">
    <property type="nucleotide sequence ID" value="NZ_CP009516.1"/>
</dbReference>
<name>A0A0E3S9V0_9EURY</name>
<organism evidence="1 2">
    <name type="scientific">Methanosarcina horonobensis HB-1 = JCM 15518</name>
    <dbReference type="NCBI Taxonomy" id="1434110"/>
    <lineage>
        <taxon>Archaea</taxon>
        <taxon>Methanobacteriati</taxon>
        <taxon>Methanobacteriota</taxon>
        <taxon>Stenosarchaea group</taxon>
        <taxon>Methanomicrobia</taxon>
        <taxon>Methanosarcinales</taxon>
        <taxon>Methanosarcinaceae</taxon>
        <taxon>Methanosarcina</taxon>
    </lineage>
</organism>
<dbReference type="GeneID" id="24831137"/>
<accession>A0A0E3S9V0</accession>
<sequence length="203" mass="22599">MAFARIYETDICTAYAGDIRSLKLSFAVGVIDDYTGQKPLGKIRMEIKETGKKAFQNLSGYYFFTNVDAEESYILSIKPELYFPEEITVDMSAFSDPKKPVVEINGKPKIALKPNPRYPFPANATLLRGQIESSSGKPVTGLRVGVEGKDIENFTDSRGEFVLYFKNIVKTEEITLKIDGEAVENSFTVQEGKTVSAKKISIQ</sequence>
<dbReference type="AlphaFoldDB" id="A0A0E3S9V0"/>
<dbReference type="OrthoDB" id="148256at2157"/>
<evidence type="ECO:0000313" key="2">
    <source>
        <dbReference type="Proteomes" id="UP000033101"/>
    </source>
</evidence>
<reference evidence="1 2" key="1">
    <citation type="submission" date="2014-07" db="EMBL/GenBank/DDBJ databases">
        <title>Methanogenic archaea and the global carbon cycle.</title>
        <authorList>
            <person name="Henriksen J.R."/>
            <person name="Luke J."/>
            <person name="Reinhart S."/>
            <person name="Benedict M.N."/>
            <person name="Youngblut N.D."/>
            <person name="Metcalf M.E."/>
            <person name="Whitaker R.J."/>
            <person name="Metcalf W.W."/>
        </authorList>
    </citation>
    <scope>NUCLEOTIDE SEQUENCE [LARGE SCALE GENOMIC DNA]</scope>
    <source>
        <strain evidence="1 2">HB-1</strain>
    </source>
</reference>
<gene>
    <name evidence="1" type="ORF">MSHOH_1911</name>
</gene>
<evidence type="ECO:0000313" key="1">
    <source>
        <dbReference type="EMBL" id="AKB78394.1"/>
    </source>
</evidence>
<dbReference type="Gene3D" id="2.60.40.1120">
    <property type="entry name" value="Carboxypeptidase-like, regulatory domain"/>
    <property type="match status" value="1"/>
</dbReference>
<dbReference type="HOGENOM" id="CLU_1346411_0_0_2"/>
<dbReference type="PATRIC" id="fig|1434110.4.peg.2435"/>
<dbReference type="STRING" id="1434110.MSHOH_1911"/>